<proteinExistence type="predicted"/>
<reference evidence="1" key="1">
    <citation type="submission" date="2016-03" db="EMBL/GenBank/DDBJ databases">
        <title>Microsymbionts genomes from the relict species Vavilovia formosa.</title>
        <authorList>
            <person name="Chirak E."/>
            <person name="Kimeklis A."/>
            <person name="Kopat V."/>
            <person name="Andronov E."/>
        </authorList>
    </citation>
    <scope>NUCLEOTIDE SEQUENCE [LARGE SCALE GENOMIC DNA]</scope>
    <source>
        <strain evidence="1">Vaf12</strain>
    </source>
</reference>
<comment type="caution">
    <text evidence="1">The sequence shown here is derived from an EMBL/GenBank/DDBJ whole genome shotgun (WGS) entry which is preliminary data.</text>
</comment>
<sequence length="92" mass="10268">MDAPEIEAGLIRHIRDEWMTTGEGRAFPDAKSLHNFAQPYCVPIGVAACSTHNIVYRLRGTTCDRISRLLFKARFVAACKAPAVKCRLFNTT</sequence>
<protein>
    <submittedName>
        <fullName evidence="1">Uncharacterized protein</fullName>
    </submittedName>
</protein>
<accession>A0A154IB38</accession>
<dbReference type="AlphaFoldDB" id="A0A154IB38"/>
<gene>
    <name evidence="1" type="ORF">A4A59_30240</name>
</gene>
<name>A0A154IB38_RHILE</name>
<dbReference type="EMBL" id="LVYU01000130">
    <property type="protein sequence ID" value="KZA97804.1"/>
    <property type="molecule type" value="Genomic_DNA"/>
</dbReference>
<organism evidence="1">
    <name type="scientific">Rhizobium leguminosarum</name>
    <dbReference type="NCBI Taxonomy" id="384"/>
    <lineage>
        <taxon>Bacteria</taxon>
        <taxon>Pseudomonadati</taxon>
        <taxon>Pseudomonadota</taxon>
        <taxon>Alphaproteobacteria</taxon>
        <taxon>Hyphomicrobiales</taxon>
        <taxon>Rhizobiaceae</taxon>
        <taxon>Rhizobium/Agrobacterium group</taxon>
        <taxon>Rhizobium</taxon>
    </lineage>
</organism>
<evidence type="ECO:0000313" key="1">
    <source>
        <dbReference type="EMBL" id="KZA97804.1"/>
    </source>
</evidence>